<keyword evidence="13" id="KW-1185">Reference proteome</keyword>
<dbReference type="InterPro" id="IPR000713">
    <property type="entry name" value="Mur_ligase_N"/>
</dbReference>
<dbReference type="Gene3D" id="3.90.190.20">
    <property type="entry name" value="Mur ligase, C-terminal domain"/>
    <property type="match status" value="1"/>
</dbReference>
<feature type="modified residue" description="N6-carboxylysine" evidence="7">
    <location>
        <position position="221"/>
    </location>
</feature>
<comment type="function">
    <text evidence="7">Catalyzes the addition of meso-diaminopimelic acid to the nucleotide precursor UDP-N-acetylmuramoyl-L-alanyl-D-glutamate (UMAG) in the biosynthesis of bacterial cell-wall peptidoglycan.</text>
</comment>
<dbReference type="EMBL" id="JAESIY010000005">
    <property type="protein sequence ID" value="MBL3656564.1"/>
    <property type="molecule type" value="Genomic_DNA"/>
</dbReference>
<feature type="domain" description="Mur ligase N-terminal catalytic" evidence="9">
    <location>
        <begin position="26"/>
        <end position="98"/>
    </location>
</feature>
<keyword evidence="7" id="KW-0067">ATP-binding</keyword>
<dbReference type="Pfam" id="PF01225">
    <property type="entry name" value="Mur_ligase"/>
    <property type="match status" value="1"/>
</dbReference>
<dbReference type="AlphaFoldDB" id="A0A937F8I9"/>
<comment type="catalytic activity">
    <reaction evidence="7">
        <text>UDP-N-acetyl-alpha-D-muramoyl-L-alanyl-D-glutamate + meso-2,6-diaminopimelate + ATP = UDP-N-acetyl-alpha-D-muramoyl-L-alanyl-gamma-D-glutamyl-meso-2,6-diaminopimelate + ADP + phosphate + H(+)</text>
        <dbReference type="Rhea" id="RHEA:23676"/>
        <dbReference type="ChEBI" id="CHEBI:15378"/>
        <dbReference type="ChEBI" id="CHEBI:30616"/>
        <dbReference type="ChEBI" id="CHEBI:43474"/>
        <dbReference type="ChEBI" id="CHEBI:57791"/>
        <dbReference type="ChEBI" id="CHEBI:83900"/>
        <dbReference type="ChEBI" id="CHEBI:83905"/>
        <dbReference type="ChEBI" id="CHEBI:456216"/>
        <dbReference type="EC" id="6.3.2.13"/>
    </reaction>
</comment>
<feature type="binding site" evidence="7">
    <location>
        <position position="379"/>
    </location>
    <ligand>
        <name>meso-2,6-diaminopimelate</name>
        <dbReference type="ChEBI" id="CHEBI:57791"/>
    </ligand>
</feature>
<evidence type="ECO:0000256" key="3">
    <source>
        <dbReference type="ARBA" id="ARBA00022960"/>
    </source>
</evidence>
<evidence type="ECO:0000256" key="1">
    <source>
        <dbReference type="ARBA" id="ARBA00005898"/>
    </source>
</evidence>
<dbReference type="EC" id="6.3.2.13" evidence="7"/>
<feature type="binding site" evidence="7">
    <location>
        <position position="189"/>
    </location>
    <ligand>
        <name>UDP-N-acetyl-alpha-D-muramoyl-L-alanyl-D-glutamate</name>
        <dbReference type="ChEBI" id="CHEBI:83900"/>
    </ligand>
</feature>
<evidence type="ECO:0000259" key="10">
    <source>
        <dbReference type="Pfam" id="PF02875"/>
    </source>
</evidence>
<evidence type="ECO:0000256" key="8">
    <source>
        <dbReference type="RuleBase" id="RU004135"/>
    </source>
</evidence>
<dbReference type="SUPFAM" id="SSF53244">
    <property type="entry name" value="MurD-like peptide ligases, peptide-binding domain"/>
    <property type="match status" value="1"/>
</dbReference>
<dbReference type="GO" id="GO:0009252">
    <property type="term" value="P:peptidoglycan biosynthetic process"/>
    <property type="evidence" value="ECO:0007669"/>
    <property type="project" value="UniProtKB-UniRule"/>
</dbReference>
<proteinExistence type="inferred from homology"/>
<evidence type="ECO:0000259" key="11">
    <source>
        <dbReference type="Pfam" id="PF08245"/>
    </source>
</evidence>
<feature type="binding site" evidence="7">
    <location>
        <position position="31"/>
    </location>
    <ligand>
        <name>UDP-N-acetyl-alpha-D-muramoyl-L-alanyl-D-glutamate</name>
        <dbReference type="ChEBI" id="CHEBI:83900"/>
    </ligand>
</feature>
<name>A0A937F8I9_9BACT</name>
<dbReference type="PANTHER" id="PTHR23135">
    <property type="entry name" value="MUR LIGASE FAMILY MEMBER"/>
    <property type="match status" value="1"/>
</dbReference>
<comment type="PTM">
    <text evidence="7">Carboxylation is probably crucial for Mg(2+) binding and, consequently, for the gamma-phosphate positioning of ATP.</text>
</comment>
<dbReference type="PANTHER" id="PTHR23135:SF4">
    <property type="entry name" value="UDP-N-ACETYLMURAMOYL-L-ALANYL-D-GLUTAMATE--2,6-DIAMINOPIMELATE LIGASE MURE HOMOLOG, CHLOROPLASTIC"/>
    <property type="match status" value="1"/>
</dbReference>
<feature type="short sequence motif" description="Meso-diaminopimelate recognition motif" evidence="7">
    <location>
        <begin position="403"/>
        <end position="406"/>
    </location>
</feature>
<evidence type="ECO:0000313" key="13">
    <source>
        <dbReference type="Proteomes" id="UP000659388"/>
    </source>
</evidence>
<keyword evidence="2 7" id="KW-0132">Cell division</keyword>
<protein>
    <recommendedName>
        <fullName evidence="7">UDP-N-acetylmuramoyl-L-alanyl-D-glutamate--2,6-diaminopimelate ligase</fullName>
        <ecNumber evidence="7">6.3.2.13</ecNumber>
    </recommendedName>
    <alternativeName>
        <fullName evidence="7">Meso-A2pm-adding enzyme</fullName>
    </alternativeName>
    <alternativeName>
        <fullName evidence="7">Meso-diaminopimelate-adding enzyme</fullName>
    </alternativeName>
    <alternativeName>
        <fullName evidence="7">UDP-MurNAc-L-Ala-D-Glu:meso-diaminopimelate ligase</fullName>
    </alternativeName>
    <alternativeName>
        <fullName evidence="7">UDP-MurNAc-tripeptide synthetase</fullName>
    </alternativeName>
    <alternativeName>
        <fullName evidence="7">UDP-N-acetylmuramyl-tripeptide synthetase</fullName>
    </alternativeName>
</protein>
<accession>A0A937F8I9</accession>
<gene>
    <name evidence="7" type="primary">murE</name>
    <name evidence="12" type="ORF">JL102_10505</name>
</gene>
<dbReference type="Pfam" id="PF08245">
    <property type="entry name" value="Mur_ligase_M"/>
    <property type="match status" value="1"/>
</dbReference>
<keyword evidence="4 7" id="KW-0573">Peptidoglycan synthesis</keyword>
<dbReference type="InterPro" id="IPR004101">
    <property type="entry name" value="Mur_ligase_C"/>
</dbReference>
<dbReference type="NCBIfam" id="TIGR01085">
    <property type="entry name" value="murE"/>
    <property type="match status" value="1"/>
</dbReference>
<comment type="pathway">
    <text evidence="7 8">Cell wall biogenesis; peptidoglycan biosynthesis.</text>
</comment>
<dbReference type="Gene3D" id="3.40.1390.10">
    <property type="entry name" value="MurE/MurF, N-terminal domain"/>
    <property type="match status" value="1"/>
</dbReference>
<dbReference type="GO" id="GO:0008765">
    <property type="term" value="F:UDP-N-acetylmuramoylalanyl-D-glutamate-2,6-diaminopimelate ligase activity"/>
    <property type="evidence" value="ECO:0007669"/>
    <property type="project" value="UniProtKB-UniRule"/>
</dbReference>
<keyword evidence="7 12" id="KW-0436">Ligase</keyword>
<dbReference type="RefSeq" id="WP_202244352.1">
    <property type="nucleotide sequence ID" value="NZ_JAESIY010000005.1"/>
</dbReference>
<keyword evidence="7" id="KW-0460">Magnesium</keyword>
<dbReference type="InterPro" id="IPR036615">
    <property type="entry name" value="Mur_ligase_C_dom_sf"/>
</dbReference>
<dbReference type="NCBIfam" id="NF001124">
    <property type="entry name" value="PRK00139.1-2"/>
    <property type="match status" value="1"/>
</dbReference>
<dbReference type="Proteomes" id="UP000659388">
    <property type="component" value="Unassembled WGS sequence"/>
</dbReference>
<feature type="binding site" evidence="7">
    <location>
        <begin position="112"/>
        <end position="118"/>
    </location>
    <ligand>
        <name>ATP</name>
        <dbReference type="ChEBI" id="CHEBI:30616"/>
    </ligand>
</feature>
<feature type="binding site" evidence="7">
    <location>
        <position position="456"/>
    </location>
    <ligand>
        <name>meso-2,6-diaminopimelate</name>
        <dbReference type="ChEBI" id="CHEBI:57791"/>
    </ligand>
</feature>
<dbReference type="SUPFAM" id="SSF63418">
    <property type="entry name" value="MurE/MurF N-terminal domain"/>
    <property type="match status" value="1"/>
</dbReference>
<dbReference type="GO" id="GO:0005737">
    <property type="term" value="C:cytoplasm"/>
    <property type="evidence" value="ECO:0007669"/>
    <property type="project" value="UniProtKB-SubCell"/>
</dbReference>
<feature type="binding site" evidence="7">
    <location>
        <begin position="403"/>
        <end position="406"/>
    </location>
    <ligand>
        <name>meso-2,6-diaminopimelate</name>
        <dbReference type="ChEBI" id="CHEBI:57791"/>
    </ligand>
</feature>
<keyword evidence="6 7" id="KW-0961">Cell wall biogenesis/degradation</keyword>
<evidence type="ECO:0000259" key="9">
    <source>
        <dbReference type="Pfam" id="PF01225"/>
    </source>
</evidence>
<dbReference type="SUPFAM" id="SSF53623">
    <property type="entry name" value="MurD-like peptide ligases, catalytic domain"/>
    <property type="match status" value="1"/>
</dbReference>
<dbReference type="Gene3D" id="3.40.1190.10">
    <property type="entry name" value="Mur-like, catalytic domain"/>
    <property type="match status" value="1"/>
</dbReference>
<evidence type="ECO:0000256" key="4">
    <source>
        <dbReference type="ARBA" id="ARBA00022984"/>
    </source>
</evidence>
<evidence type="ECO:0000256" key="5">
    <source>
        <dbReference type="ARBA" id="ARBA00023306"/>
    </source>
</evidence>
<evidence type="ECO:0000256" key="6">
    <source>
        <dbReference type="ARBA" id="ARBA00023316"/>
    </source>
</evidence>
<comment type="caution">
    <text evidence="12">The sequence shown here is derived from an EMBL/GenBank/DDBJ whole genome shotgun (WGS) entry which is preliminary data.</text>
</comment>
<dbReference type="GO" id="GO:0051301">
    <property type="term" value="P:cell division"/>
    <property type="evidence" value="ECO:0007669"/>
    <property type="project" value="UniProtKB-KW"/>
</dbReference>
<keyword evidence="7" id="KW-0963">Cytoplasm</keyword>
<feature type="binding site" evidence="7">
    <location>
        <position position="460"/>
    </location>
    <ligand>
        <name>meso-2,6-diaminopimelate</name>
        <dbReference type="ChEBI" id="CHEBI:57791"/>
    </ligand>
</feature>
<comment type="cofactor">
    <cofactor evidence="7">
        <name>Mg(2+)</name>
        <dbReference type="ChEBI" id="CHEBI:18420"/>
    </cofactor>
</comment>
<dbReference type="InterPro" id="IPR013221">
    <property type="entry name" value="Mur_ligase_cen"/>
</dbReference>
<dbReference type="GO" id="GO:0000287">
    <property type="term" value="F:magnesium ion binding"/>
    <property type="evidence" value="ECO:0007669"/>
    <property type="project" value="UniProtKB-UniRule"/>
</dbReference>
<feature type="binding site" evidence="7">
    <location>
        <position position="187"/>
    </location>
    <ligand>
        <name>UDP-N-acetyl-alpha-D-muramoyl-L-alanyl-D-glutamate</name>
        <dbReference type="ChEBI" id="CHEBI:83900"/>
    </ligand>
</feature>
<dbReference type="GO" id="GO:0005524">
    <property type="term" value="F:ATP binding"/>
    <property type="evidence" value="ECO:0007669"/>
    <property type="project" value="UniProtKB-UniRule"/>
</dbReference>
<evidence type="ECO:0000256" key="2">
    <source>
        <dbReference type="ARBA" id="ARBA00022618"/>
    </source>
</evidence>
<comment type="caution">
    <text evidence="7">Lacks conserved residue(s) required for the propagation of feature annotation.</text>
</comment>
<dbReference type="InterPro" id="IPR036565">
    <property type="entry name" value="Mur-like_cat_sf"/>
</dbReference>
<dbReference type="HAMAP" id="MF_00208">
    <property type="entry name" value="MurE"/>
    <property type="match status" value="1"/>
</dbReference>
<dbReference type="NCBIfam" id="NF001126">
    <property type="entry name" value="PRK00139.1-4"/>
    <property type="match status" value="1"/>
</dbReference>
<dbReference type="InterPro" id="IPR005761">
    <property type="entry name" value="UDP-N-AcMur-Glu-dNH2Pim_ligase"/>
</dbReference>
<keyword evidence="7" id="KW-0547">Nucleotide-binding</keyword>
<dbReference type="GO" id="GO:0071555">
    <property type="term" value="P:cell wall organization"/>
    <property type="evidence" value="ECO:0007669"/>
    <property type="project" value="UniProtKB-KW"/>
</dbReference>
<feature type="domain" description="Mur ligase central" evidence="11">
    <location>
        <begin position="110"/>
        <end position="305"/>
    </location>
</feature>
<dbReference type="GO" id="GO:0008360">
    <property type="term" value="P:regulation of cell shape"/>
    <property type="evidence" value="ECO:0007669"/>
    <property type="project" value="UniProtKB-KW"/>
</dbReference>
<feature type="binding site" evidence="7">
    <location>
        <position position="181"/>
    </location>
    <ligand>
        <name>UDP-N-acetyl-alpha-D-muramoyl-L-alanyl-D-glutamate</name>
        <dbReference type="ChEBI" id="CHEBI:83900"/>
    </ligand>
</feature>
<dbReference type="InterPro" id="IPR035911">
    <property type="entry name" value="MurE/MurF_N"/>
</dbReference>
<keyword evidence="5 7" id="KW-0131">Cell cycle</keyword>
<evidence type="ECO:0000313" key="12">
    <source>
        <dbReference type="EMBL" id="MBL3656564.1"/>
    </source>
</evidence>
<feature type="binding site" evidence="7">
    <location>
        <begin position="154"/>
        <end position="155"/>
    </location>
    <ligand>
        <name>UDP-N-acetyl-alpha-D-muramoyl-L-alanyl-D-glutamate</name>
        <dbReference type="ChEBI" id="CHEBI:83900"/>
    </ligand>
</feature>
<reference evidence="12" key="1">
    <citation type="submission" date="2021-01" db="EMBL/GenBank/DDBJ databases">
        <title>Fulvivirga kasyanovii gen. nov., sp nov., a novel member of the phylum Bacteroidetes isolated from seawater in a mussel farm.</title>
        <authorList>
            <person name="Zhao L.-H."/>
            <person name="Wang Z.-J."/>
        </authorList>
    </citation>
    <scope>NUCLEOTIDE SEQUENCE</scope>
    <source>
        <strain evidence="12">2943</strain>
    </source>
</reference>
<sequence length="487" mass="53306">MPILKDILYKVSLVSTSGDMDREVNDIAFDSRKVKEGTLFVAVKGTQSDGHDYIGSSIAKGAKVIVCETMPEAIGSDVTYVAVKDSAKALGLMASNFYGEPSTKLKLVGVTGTNGKTTVATLLFNLFSKMGYYVGLLSTVNNRIGDSVIPASHTTPDPISLNQLLAEMVDQGCEYAFMEVSSHAIHQERIAGQLFAGAIFTNITHDHLDYHKTFDSYIAAKKKLFDDLPASAFALVNVDDKRGRIMLQNTKATKNTFALKSVAEFKGKIVANTIQGLEMDINNKNVWFRLIGDFNAYNLLAVYATAILLEQDADDVLTELSLLEGATGRFEQVKSGSQITAIVDYAHTPDALQNVLETISNFRTGNEQVITVVGCGGNRDKTKRPLMASIACKWSDKVILTSDNPRDEDPMEIIKEMQEGVSPVEYKKTVVIADREEAIKTSCMMAGANDIILVAGKGHETYQEIKGVKHPFDDKEVLGRMLNLFEK</sequence>
<comment type="subcellular location">
    <subcellularLocation>
        <location evidence="7 8">Cytoplasm</location>
    </subcellularLocation>
</comment>
<organism evidence="12 13">
    <name type="scientific">Fulvivirga sediminis</name>
    <dbReference type="NCBI Taxonomy" id="2803949"/>
    <lineage>
        <taxon>Bacteria</taxon>
        <taxon>Pseudomonadati</taxon>
        <taxon>Bacteroidota</taxon>
        <taxon>Cytophagia</taxon>
        <taxon>Cytophagales</taxon>
        <taxon>Fulvivirgaceae</taxon>
        <taxon>Fulvivirga</taxon>
    </lineage>
</organism>
<dbReference type="Pfam" id="PF02875">
    <property type="entry name" value="Mur_ligase_C"/>
    <property type="match status" value="1"/>
</dbReference>
<evidence type="ECO:0000256" key="7">
    <source>
        <dbReference type="HAMAP-Rule" id="MF_00208"/>
    </source>
</evidence>
<comment type="similarity">
    <text evidence="1 7">Belongs to the MurCDEF family. MurE subfamily.</text>
</comment>
<feature type="domain" description="Mur ligase C-terminal" evidence="10">
    <location>
        <begin position="328"/>
        <end position="458"/>
    </location>
</feature>
<keyword evidence="3 7" id="KW-0133">Cell shape</keyword>